<dbReference type="STRING" id="930128.SAMN05192532_10830"/>
<dbReference type="GO" id="GO:0046491">
    <property type="term" value="P:L-methylmalonyl-CoA metabolic process"/>
    <property type="evidence" value="ECO:0007669"/>
    <property type="project" value="TreeGrafter"/>
</dbReference>
<dbReference type="AlphaFoldDB" id="A0A1I2F2M0"/>
<evidence type="ECO:0000313" key="3">
    <source>
        <dbReference type="EMBL" id="SFE98906.1"/>
    </source>
</evidence>
<organism evidence="3 4">
    <name type="scientific">Alteribacillus iranensis</name>
    <dbReference type="NCBI Taxonomy" id="930128"/>
    <lineage>
        <taxon>Bacteria</taxon>
        <taxon>Bacillati</taxon>
        <taxon>Bacillota</taxon>
        <taxon>Bacilli</taxon>
        <taxon>Bacillales</taxon>
        <taxon>Bacillaceae</taxon>
        <taxon>Alteribacillus</taxon>
    </lineage>
</organism>
<dbReference type="GO" id="GO:0004493">
    <property type="term" value="F:methylmalonyl-CoA epimerase activity"/>
    <property type="evidence" value="ECO:0007669"/>
    <property type="project" value="TreeGrafter"/>
</dbReference>
<dbReference type="SUPFAM" id="SSF54593">
    <property type="entry name" value="Glyoxalase/Bleomycin resistance protein/Dihydroxybiphenyl dioxygenase"/>
    <property type="match status" value="2"/>
</dbReference>
<dbReference type="GO" id="GO:0051213">
    <property type="term" value="F:dioxygenase activity"/>
    <property type="evidence" value="ECO:0007669"/>
    <property type="project" value="UniProtKB-KW"/>
</dbReference>
<dbReference type="PANTHER" id="PTHR43048">
    <property type="entry name" value="METHYLMALONYL-COA EPIMERASE"/>
    <property type="match status" value="1"/>
</dbReference>
<dbReference type="InterPro" id="IPR051785">
    <property type="entry name" value="MMCE/EMCE_epimerase"/>
</dbReference>
<dbReference type="GO" id="GO:0046872">
    <property type="term" value="F:metal ion binding"/>
    <property type="evidence" value="ECO:0007669"/>
    <property type="project" value="UniProtKB-KW"/>
</dbReference>
<dbReference type="InterPro" id="IPR029068">
    <property type="entry name" value="Glyas_Bleomycin-R_OHBP_Dase"/>
</dbReference>
<keyword evidence="3" id="KW-0560">Oxidoreductase</keyword>
<evidence type="ECO:0000256" key="1">
    <source>
        <dbReference type="ARBA" id="ARBA00022723"/>
    </source>
</evidence>
<feature type="domain" description="VOC" evidence="2">
    <location>
        <begin position="27"/>
        <end position="169"/>
    </location>
</feature>
<gene>
    <name evidence="3" type="ORF">SAMN05192532_10830</name>
</gene>
<accession>A0A1I2F2M0</accession>
<dbReference type="Gene3D" id="3.10.180.10">
    <property type="entry name" value="2,3-Dihydroxybiphenyl 1,2-Dioxygenase, domain 1"/>
    <property type="match status" value="2"/>
</dbReference>
<dbReference type="InterPro" id="IPR037523">
    <property type="entry name" value="VOC_core"/>
</dbReference>
<keyword evidence="3" id="KW-0223">Dioxygenase</keyword>
<proteinExistence type="predicted"/>
<dbReference type="PANTHER" id="PTHR43048:SF3">
    <property type="entry name" value="METHYLMALONYL-COA EPIMERASE, MITOCHONDRIAL"/>
    <property type="match status" value="1"/>
</dbReference>
<feature type="domain" description="VOC" evidence="2">
    <location>
        <begin position="190"/>
        <end position="331"/>
    </location>
</feature>
<dbReference type="Pfam" id="PF13669">
    <property type="entry name" value="Glyoxalase_4"/>
    <property type="match status" value="2"/>
</dbReference>
<keyword evidence="1" id="KW-0479">Metal-binding</keyword>
<keyword evidence="4" id="KW-1185">Reference proteome</keyword>
<evidence type="ECO:0000313" key="4">
    <source>
        <dbReference type="Proteomes" id="UP000199516"/>
    </source>
</evidence>
<dbReference type="PROSITE" id="PS51819">
    <property type="entry name" value="VOC"/>
    <property type="match status" value="2"/>
</dbReference>
<name>A0A1I2F2M0_9BACI</name>
<protein>
    <submittedName>
        <fullName evidence="3">Glyoxalase/Bleomycin resistance protein/Dioxygenase superfamily protein</fullName>
    </submittedName>
</protein>
<evidence type="ECO:0000259" key="2">
    <source>
        <dbReference type="PROSITE" id="PS51819"/>
    </source>
</evidence>
<dbReference type="Proteomes" id="UP000199516">
    <property type="component" value="Unassembled WGS sequence"/>
</dbReference>
<reference evidence="3 4" key="1">
    <citation type="submission" date="2016-10" db="EMBL/GenBank/DDBJ databases">
        <authorList>
            <person name="de Groot N.N."/>
        </authorList>
    </citation>
    <scope>NUCLEOTIDE SEQUENCE [LARGE SCALE GENOMIC DNA]</scope>
    <source>
        <strain evidence="3 4">DSM 23995</strain>
    </source>
</reference>
<sequence length="335" mass="38247">MSVDLVHLCQMNVGGCRMSTTLLGTKTVDQIAFVVRDIEEACENFAVLLGIPKPEWFLTGSHERSNVYYRGEPSNTQSKLVFIDTPSVQIELMEINEEPSTMKDYLEERGEGIHHIAFVTDTISNRMKYLEENNYKLLQSGEFTSDNKGRYAYLDTENACKTVIELLERETPQPKNVKDLIAEPLFGSRTITQIALVVENIDSVAGHYSRILDVDLPPKIKEGPKEITRVVYNGEDTRADATFMFFQTPTIEIELIQPGDEPSTWKEHLTKYGEGVHHISFEVDDLESKLVELNAKGYNTVQEGNFWNGNGRYAYLDTKEDFKVMIELLERYTNH</sequence>
<dbReference type="EMBL" id="FONT01000008">
    <property type="protein sequence ID" value="SFE98906.1"/>
    <property type="molecule type" value="Genomic_DNA"/>
</dbReference>